<evidence type="ECO:0000256" key="2">
    <source>
        <dbReference type="ARBA" id="ARBA00006742"/>
    </source>
</evidence>
<keyword evidence="13" id="KW-1185">Reference proteome</keyword>
<evidence type="ECO:0000256" key="9">
    <source>
        <dbReference type="ARBA" id="ARBA00023010"/>
    </source>
</evidence>
<protein>
    <recommendedName>
        <fullName evidence="3">Sec translocon accessory complex subunit YajC</fullName>
    </recommendedName>
</protein>
<evidence type="ECO:0000256" key="4">
    <source>
        <dbReference type="ARBA" id="ARBA00022448"/>
    </source>
</evidence>
<dbReference type="GO" id="GO:0015031">
    <property type="term" value="P:protein transport"/>
    <property type="evidence" value="ECO:0007669"/>
    <property type="project" value="UniProtKB-KW"/>
</dbReference>
<evidence type="ECO:0000256" key="3">
    <source>
        <dbReference type="ARBA" id="ARBA00014962"/>
    </source>
</evidence>
<name>S3BNE1_9BURK</name>
<dbReference type="GeneID" id="64061989"/>
<evidence type="ECO:0000256" key="6">
    <source>
        <dbReference type="ARBA" id="ARBA00022692"/>
    </source>
</evidence>
<dbReference type="RefSeq" id="WP_005430846.1">
    <property type="nucleotide sequence ID" value="NZ_KE150480.1"/>
</dbReference>
<dbReference type="PATRIC" id="fig|1203554.3.peg.146"/>
<dbReference type="AlphaFoldDB" id="S3BNE1"/>
<proteinExistence type="inferred from homology"/>
<evidence type="ECO:0000256" key="1">
    <source>
        <dbReference type="ARBA" id="ARBA00004162"/>
    </source>
</evidence>
<dbReference type="Proteomes" id="UP000014400">
    <property type="component" value="Unassembled WGS sequence"/>
</dbReference>
<evidence type="ECO:0000256" key="11">
    <source>
        <dbReference type="SAM" id="Phobius"/>
    </source>
</evidence>
<evidence type="ECO:0000256" key="8">
    <source>
        <dbReference type="ARBA" id="ARBA00022989"/>
    </source>
</evidence>
<feature type="transmembrane region" description="Helical" evidence="11">
    <location>
        <begin position="23"/>
        <end position="42"/>
    </location>
</feature>
<dbReference type="PANTHER" id="PTHR33909:SF1">
    <property type="entry name" value="SEC TRANSLOCON ACCESSORY COMPLEX SUBUNIT YAJC"/>
    <property type="match status" value="1"/>
</dbReference>
<dbReference type="InterPro" id="IPR003849">
    <property type="entry name" value="Preprotein_translocase_YajC"/>
</dbReference>
<dbReference type="PANTHER" id="PTHR33909">
    <property type="entry name" value="SEC TRANSLOCON ACCESSORY COMPLEX SUBUNIT YAJC"/>
    <property type="match status" value="1"/>
</dbReference>
<dbReference type="NCBIfam" id="TIGR00739">
    <property type="entry name" value="yajC"/>
    <property type="match status" value="1"/>
</dbReference>
<keyword evidence="7" id="KW-0653">Protein transport</keyword>
<evidence type="ECO:0000313" key="13">
    <source>
        <dbReference type="Proteomes" id="UP000014400"/>
    </source>
</evidence>
<keyword evidence="8 11" id="KW-1133">Transmembrane helix</keyword>
<dbReference type="eggNOG" id="COG1862">
    <property type="taxonomic scope" value="Bacteria"/>
</dbReference>
<keyword evidence="10 11" id="KW-0472">Membrane</keyword>
<dbReference type="EMBL" id="ATCF01000004">
    <property type="protein sequence ID" value="EPE01922.1"/>
    <property type="molecule type" value="Genomic_DNA"/>
</dbReference>
<dbReference type="STRING" id="1203554.HMPREF1476_00154"/>
<evidence type="ECO:0000313" key="12">
    <source>
        <dbReference type="EMBL" id="EPE01922.1"/>
    </source>
</evidence>
<keyword evidence="5" id="KW-1003">Cell membrane</keyword>
<dbReference type="GO" id="GO:0005886">
    <property type="term" value="C:plasma membrane"/>
    <property type="evidence" value="ECO:0007669"/>
    <property type="project" value="UniProtKB-SubCell"/>
</dbReference>
<dbReference type="PRINTS" id="PR01853">
    <property type="entry name" value="YAJCTRNLCASE"/>
</dbReference>
<evidence type="ECO:0000256" key="10">
    <source>
        <dbReference type="ARBA" id="ARBA00023136"/>
    </source>
</evidence>
<dbReference type="Pfam" id="PF02699">
    <property type="entry name" value="YajC"/>
    <property type="match status" value="1"/>
</dbReference>
<keyword evidence="4" id="KW-0813">Transport</keyword>
<evidence type="ECO:0000256" key="7">
    <source>
        <dbReference type="ARBA" id="ARBA00022927"/>
    </source>
</evidence>
<dbReference type="SMART" id="SM01323">
    <property type="entry name" value="YajC"/>
    <property type="match status" value="1"/>
</dbReference>
<evidence type="ECO:0000256" key="5">
    <source>
        <dbReference type="ARBA" id="ARBA00022475"/>
    </source>
</evidence>
<dbReference type="HOGENOM" id="CLU_116157_2_1_4"/>
<keyword evidence="9" id="KW-0811">Translocation</keyword>
<accession>S3BNE1</accession>
<organism evidence="12 13">
    <name type="scientific">Sutterella wadsworthensis HGA0223</name>
    <dbReference type="NCBI Taxonomy" id="1203554"/>
    <lineage>
        <taxon>Bacteria</taxon>
        <taxon>Pseudomonadati</taxon>
        <taxon>Pseudomonadota</taxon>
        <taxon>Betaproteobacteria</taxon>
        <taxon>Burkholderiales</taxon>
        <taxon>Sutterellaceae</taxon>
        <taxon>Sutterella</taxon>
    </lineage>
</organism>
<comment type="similarity">
    <text evidence="2">Belongs to the YajC family.</text>
</comment>
<sequence>MLFPISDALAAGEAASAGGMESFLVQVVPLIVIFVVFWFFLIRPQQKRQKEHAKMCDALAKGDEVMTMGGISGRIESVDEQSMALQVASVDGKPVVIRMQRSAVQMVLPKGSVKF</sequence>
<comment type="subcellular location">
    <subcellularLocation>
        <location evidence="1">Cell membrane</location>
        <topology evidence="1">Single-pass membrane protein</topology>
    </subcellularLocation>
</comment>
<gene>
    <name evidence="12" type="ORF">HMPREF1476_00154</name>
</gene>
<reference evidence="12 13" key="1">
    <citation type="submission" date="2013-04" db="EMBL/GenBank/DDBJ databases">
        <title>The Genome Sequence of Sutterella wadsworthensis HGA0223.</title>
        <authorList>
            <consortium name="The Broad Institute Genomics Platform"/>
            <person name="Earl A."/>
            <person name="Ward D."/>
            <person name="Feldgarden M."/>
            <person name="Gevers D."/>
            <person name="Schmidt T.M."/>
            <person name="Dover J."/>
            <person name="Dai D."/>
            <person name="Walker B."/>
            <person name="Young S."/>
            <person name="Zeng Q."/>
            <person name="Gargeya S."/>
            <person name="Fitzgerald M."/>
            <person name="Haas B."/>
            <person name="Abouelleil A."/>
            <person name="Allen A.W."/>
            <person name="Alvarado L."/>
            <person name="Arachchi H.M."/>
            <person name="Berlin A.M."/>
            <person name="Chapman S.B."/>
            <person name="Gainer-Dewar J."/>
            <person name="Goldberg J."/>
            <person name="Griggs A."/>
            <person name="Gujja S."/>
            <person name="Hansen M."/>
            <person name="Howarth C."/>
            <person name="Imamovic A."/>
            <person name="Ireland A."/>
            <person name="Larimer J."/>
            <person name="McCowan C."/>
            <person name="Murphy C."/>
            <person name="Pearson M."/>
            <person name="Poon T.W."/>
            <person name="Priest M."/>
            <person name="Roberts A."/>
            <person name="Saif S."/>
            <person name="Shea T."/>
            <person name="Sisk P."/>
            <person name="Sykes S."/>
            <person name="Wortman J."/>
            <person name="Nusbaum C."/>
            <person name="Birren B."/>
        </authorList>
    </citation>
    <scope>NUCLEOTIDE SEQUENCE [LARGE SCALE GENOMIC DNA]</scope>
    <source>
        <strain evidence="12 13">HGA0223</strain>
    </source>
</reference>
<comment type="caution">
    <text evidence="12">The sequence shown here is derived from an EMBL/GenBank/DDBJ whole genome shotgun (WGS) entry which is preliminary data.</text>
</comment>
<keyword evidence="6 11" id="KW-0812">Transmembrane</keyword>